<name>A0ABP7XD09_9ACTN</name>
<sequence>MGEIDDLLAFAAASRTPAGFGWLDAAGRLEADRPPALWITCRMTHVYAVAMRLDPQAPWGDLLDHGVTALLDGPLHDTEHGGWYAAVGEEAKEAYAHAFVVLAGASATTAGHPRGRELLAEAIAVLRDRFWDGAAGMCVDSWNRDFSVCDPYRGLNANMHAVEALLAAEDAGVEASWASSASLRIAARVADDLGPAHDWRLPEHFDEAWRPLPYFNRDHPADPFRPYGVTVGHLFEWARLLAHRDVASAEPRFAAASRALYDRARGSEGADGVPGFPYTTDFEGAPIVRERMHWVIAEAMAAATALGEDADRERFAAFAAAHHRDPIGGSWWHELDTDLRPGGVLWPGKPDVYHALQALWLPQLWPCASFAGVRRPRRS</sequence>
<dbReference type="EMBL" id="BAAAZH010000006">
    <property type="protein sequence ID" value="GAA4111668.1"/>
    <property type="molecule type" value="Genomic_DNA"/>
</dbReference>
<accession>A0ABP7XD09</accession>
<proteinExistence type="inferred from homology"/>
<dbReference type="InterPro" id="IPR010819">
    <property type="entry name" value="AGE/CE"/>
</dbReference>
<evidence type="ECO:0000313" key="3">
    <source>
        <dbReference type="EMBL" id="GAA4111668.1"/>
    </source>
</evidence>
<evidence type="ECO:0000256" key="1">
    <source>
        <dbReference type="ARBA" id="ARBA00008558"/>
    </source>
</evidence>
<dbReference type="PANTHER" id="PTHR15108">
    <property type="entry name" value="N-ACYLGLUCOSAMINE-2-EPIMERASE"/>
    <property type="match status" value="1"/>
</dbReference>
<dbReference type="Gene3D" id="1.50.10.10">
    <property type="match status" value="1"/>
</dbReference>
<comment type="similarity">
    <text evidence="1">Belongs to the N-acylglucosamine 2-epimerase family.</text>
</comment>
<dbReference type="RefSeq" id="WP_344731893.1">
    <property type="nucleotide sequence ID" value="NZ_BAAAZH010000006.1"/>
</dbReference>
<organism evidence="3 4">
    <name type="scientific">Nocardioides fonticola</name>
    <dbReference type="NCBI Taxonomy" id="450363"/>
    <lineage>
        <taxon>Bacteria</taxon>
        <taxon>Bacillati</taxon>
        <taxon>Actinomycetota</taxon>
        <taxon>Actinomycetes</taxon>
        <taxon>Propionibacteriales</taxon>
        <taxon>Nocardioidaceae</taxon>
        <taxon>Nocardioides</taxon>
    </lineage>
</organism>
<protein>
    <recommendedName>
        <fullName evidence="5">AGE family epimerase/isomerase</fullName>
    </recommendedName>
</protein>
<comment type="caution">
    <text evidence="3">The sequence shown here is derived from an EMBL/GenBank/DDBJ whole genome shotgun (WGS) entry which is preliminary data.</text>
</comment>
<dbReference type="Pfam" id="PF07221">
    <property type="entry name" value="GlcNAc_2-epim"/>
    <property type="match status" value="1"/>
</dbReference>
<dbReference type="InterPro" id="IPR012341">
    <property type="entry name" value="6hp_glycosidase-like_sf"/>
</dbReference>
<dbReference type="Proteomes" id="UP001501495">
    <property type="component" value="Unassembled WGS sequence"/>
</dbReference>
<evidence type="ECO:0000313" key="4">
    <source>
        <dbReference type="Proteomes" id="UP001501495"/>
    </source>
</evidence>
<gene>
    <name evidence="3" type="ORF">GCM10022215_07570</name>
</gene>
<keyword evidence="2" id="KW-0413">Isomerase</keyword>
<dbReference type="InterPro" id="IPR008928">
    <property type="entry name" value="6-hairpin_glycosidase_sf"/>
</dbReference>
<dbReference type="SUPFAM" id="SSF48208">
    <property type="entry name" value="Six-hairpin glycosidases"/>
    <property type="match status" value="1"/>
</dbReference>
<keyword evidence="4" id="KW-1185">Reference proteome</keyword>
<evidence type="ECO:0008006" key="5">
    <source>
        <dbReference type="Google" id="ProtNLM"/>
    </source>
</evidence>
<evidence type="ECO:0000256" key="2">
    <source>
        <dbReference type="ARBA" id="ARBA00023235"/>
    </source>
</evidence>
<reference evidence="4" key="1">
    <citation type="journal article" date="2019" name="Int. J. Syst. Evol. Microbiol.">
        <title>The Global Catalogue of Microorganisms (GCM) 10K type strain sequencing project: providing services to taxonomists for standard genome sequencing and annotation.</title>
        <authorList>
            <consortium name="The Broad Institute Genomics Platform"/>
            <consortium name="The Broad Institute Genome Sequencing Center for Infectious Disease"/>
            <person name="Wu L."/>
            <person name="Ma J."/>
        </authorList>
    </citation>
    <scope>NUCLEOTIDE SEQUENCE [LARGE SCALE GENOMIC DNA]</scope>
    <source>
        <strain evidence="4">JCM 16703</strain>
    </source>
</reference>